<reference evidence="5 6" key="2">
    <citation type="submission" date="2013-11" db="EMBL/GenBank/DDBJ databases">
        <title>The Genome Sequence of Phytophthora parasitica CJ05E6.</title>
        <authorList>
            <consortium name="The Broad Institute Genomics Platform"/>
            <person name="Russ C."/>
            <person name="Tyler B."/>
            <person name="Panabieres F."/>
            <person name="Shan W."/>
            <person name="Tripathy S."/>
            <person name="Grunwald N."/>
            <person name="Machado M."/>
            <person name="Johnson C.S."/>
            <person name="Arredondo F."/>
            <person name="Hong C."/>
            <person name="Coffey M."/>
            <person name="Young S.K."/>
            <person name="Zeng Q."/>
            <person name="Gargeya S."/>
            <person name="Fitzgerald M."/>
            <person name="Abouelleil A."/>
            <person name="Alvarado L."/>
            <person name="Chapman S.B."/>
            <person name="Gainer-Dewar J."/>
            <person name="Goldberg J."/>
            <person name="Griggs A."/>
            <person name="Gujja S."/>
            <person name="Hansen M."/>
            <person name="Howarth C."/>
            <person name="Imamovic A."/>
            <person name="Ireland A."/>
            <person name="Larimer J."/>
            <person name="McCowan C."/>
            <person name="Murphy C."/>
            <person name="Pearson M."/>
            <person name="Poon T.W."/>
            <person name="Priest M."/>
            <person name="Roberts A."/>
            <person name="Saif S."/>
            <person name="Shea T."/>
            <person name="Sykes S."/>
            <person name="Wortman J."/>
            <person name="Nusbaum C."/>
            <person name="Birren B."/>
        </authorList>
    </citation>
    <scope>NUCLEOTIDE SEQUENCE [LARGE SCALE GENOMIC DNA]</scope>
    <source>
        <strain evidence="5 6">CJ05E6</strain>
    </source>
</reference>
<dbReference type="InterPro" id="IPR018247">
    <property type="entry name" value="EF_Hand_1_Ca_BS"/>
</dbReference>
<dbReference type="SUPFAM" id="SSF47473">
    <property type="entry name" value="EF-hand"/>
    <property type="match status" value="1"/>
</dbReference>
<dbReference type="PROSITE" id="PS00018">
    <property type="entry name" value="EF_HAND_1"/>
    <property type="match status" value="1"/>
</dbReference>
<dbReference type="Proteomes" id="UP000053236">
    <property type="component" value="Unassembled WGS sequence"/>
</dbReference>
<dbReference type="GO" id="GO:0005509">
    <property type="term" value="F:calcium ion binding"/>
    <property type="evidence" value="ECO:0007669"/>
    <property type="project" value="InterPro"/>
</dbReference>
<feature type="compositionally biased region" description="Basic and acidic residues" evidence="2">
    <location>
        <begin position="272"/>
        <end position="281"/>
    </location>
</feature>
<evidence type="ECO:0000256" key="1">
    <source>
        <dbReference type="ARBA" id="ARBA00022837"/>
    </source>
</evidence>
<name>W2GXX9_PHYNI</name>
<feature type="region of interest" description="Disordered" evidence="2">
    <location>
        <begin position="480"/>
        <end position="516"/>
    </location>
</feature>
<dbReference type="EMBL" id="KI686057">
    <property type="protein sequence ID" value="ETK87863.1"/>
    <property type="molecule type" value="Genomic_DNA"/>
</dbReference>
<organism evidence="4">
    <name type="scientific">Phytophthora nicotianae</name>
    <name type="common">Potato buckeye rot agent</name>
    <name type="synonym">Phytophthora parasitica</name>
    <dbReference type="NCBI Taxonomy" id="4792"/>
    <lineage>
        <taxon>Eukaryota</taxon>
        <taxon>Sar</taxon>
        <taxon>Stramenopiles</taxon>
        <taxon>Oomycota</taxon>
        <taxon>Peronosporomycetes</taxon>
        <taxon>Peronosporales</taxon>
        <taxon>Peronosporaceae</taxon>
        <taxon>Phytophthora</taxon>
    </lineage>
</organism>
<dbReference type="AlphaFoldDB" id="W2GXX9"/>
<dbReference type="Gene3D" id="1.10.238.10">
    <property type="entry name" value="EF-hand"/>
    <property type="match status" value="1"/>
</dbReference>
<protein>
    <recommendedName>
        <fullName evidence="3">EF-hand domain-containing protein</fullName>
    </recommendedName>
</protein>
<feature type="region of interest" description="Disordered" evidence="2">
    <location>
        <begin position="1055"/>
        <end position="1076"/>
    </location>
</feature>
<feature type="region of interest" description="Disordered" evidence="2">
    <location>
        <begin position="244"/>
        <end position="263"/>
    </location>
</feature>
<feature type="compositionally biased region" description="Polar residues" evidence="2">
    <location>
        <begin position="1055"/>
        <end position="1064"/>
    </location>
</feature>
<evidence type="ECO:0000259" key="3">
    <source>
        <dbReference type="PROSITE" id="PS50222"/>
    </source>
</evidence>
<dbReference type="InterPro" id="IPR011992">
    <property type="entry name" value="EF-hand-dom_pair"/>
</dbReference>
<reference evidence="4" key="1">
    <citation type="submission" date="2013-11" db="EMBL/GenBank/DDBJ databases">
        <title>The Genome Sequence of Phytophthora parasitica CJ02B3.</title>
        <authorList>
            <consortium name="The Broad Institute Genomics Platform"/>
            <person name="Russ C."/>
            <person name="Tyler B."/>
            <person name="Panabieres F."/>
            <person name="Shan W."/>
            <person name="Tripathy S."/>
            <person name="Grunwald N."/>
            <person name="Machado M."/>
            <person name="Johnson C.S."/>
            <person name="Arredondo F."/>
            <person name="Hong C."/>
            <person name="Coffey M."/>
            <person name="Young S.K."/>
            <person name="Zeng Q."/>
            <person name="Gargeya S."/>
            <person name="Fitzgerald M."/>
            <person name="Abouelleil A."/>
            <person name="Alvarado L."/>
            <person name="Chapman S.B."/>
            <person name="Gainer-Dewar J."/>
            <person name="Goldberg J."/>
            <person name="Griggs A."/>
            <person name="Gujja S."/>
            <person name="Hansen M."/>
            <person name="Howarth C."/>
            <person name="Imamovic A."/>
            <person name="Ireland A."/>
            <person name="Larimer J."/>
            <person name="McCowan C."/>
            <person name="Murphy C."/>
            <person name="Pearson M."/>
            <person name="Poon T.W."/>
            <person name="Priest M."/>
            <person name="Roberts A."/>
            <person name="Saif S."/>
            <person name="Shea T."/>
            <person name="Sykes S."/>
            <person name="Wortman J."/>
            <person name="Nusbaum C."/>
            <person name="Birren B."/>
        </authorList>
    </citation>
    <scope>NUCLEOTIDE SEQUENCE [LARGE SCALE GENOMIC DNA]</scope>
    <source>
        <strain evidence="4">CJ02B3</strain>
    </source>
</reference>
<proteinExistence type="predicted"/>
<dbReference type="EMBL" id="KI672678">
    <property type="protein sequence ID" value="ETL41282.1"/>
    <property type="molecule type" value="Genomic_DNA"/>
</dbReference>
<feature type="compositionally biased region" description="Acidic residues" evidence="2">
    <location>
        <begin position="1066"/>
        <end position="1076"/>
    </location>
</feature>
<gene>
    <name evidence="4" type="ORF">L915_07771</name>
    <name evidence="5" type="ORF">L916_07701</name>
</gene>
<dbReference type="VEuPathDB" id="FungiDB:PPTG_10916"/>
<evidence type="ECO:0000313" key="4">
    <source>
        <dbReference type="EMBL" id="ETK87863.1"/>
    </source>
</evidence>
<feature type="compositionally biased region" description="Basic and acidic residues" evidence="2">
    <location>
        <begin position="294"/>
        <end position="304"/>
    </location>
</feature>
<feature type="compositionally biased region" description="Polar residues" evidence="2">
    <location>
        <begin position="503"/>
        <end position="516"/>
    </location>
</feature>
<sequence>MPTSSVLPVYLSVKRRSRYVEVSDLKIRSPHCDAMESLDAGYALLSDVNARNRELQARLRSSLPLLWTSNALVMTSAAGPRRRRAVVEESAVSEADQMLLAVEGQSSLQVSQRYKRRVEWEVARRIARVDRELQQYPPAQRSWNQQRKEVKPAQSLSYKQRANAMGKPEARETAHVGRTVRSVVNFNQQERKYWGKPTGADREVRRVLKHIATSPLRGAAEKKENMKPNAATGAPFKAIDVKTSNEPPMLEEPITTKKDLSEPLDGRSVLEETMENSKTDEPTDALKSTSDASSIKRAETKPDSPRQVSSFPADGILTKEKDSITSLPQHCEEGDMFSIENYSLRQMKIPAEERPSSSIGRQVLSDFRTMPSVASFGAQPILSGGMGNAGDTRLNSDVLRRLFSDLDTDKDGHVNRIEMCMALHRLQISVPTTKIISFFRHIHSFGAKGARNRHTSHLPMKEMINYKEFVAFVTAAYDQQQQRKAKRHRAPTRNEQVRPLPSPSTSLPIYVHPTNSPRANRYVHTTQLPPRKEEFQVYEVKDTDSEQSEAAIEDRVIKEIPDFLVSRILEDTSNAASMEDKETAASVVRRSLESLVGKEAVNDKIVGEITQELIRERLRNIVALNQDATEDITGLKRAEAYYNEKMTQGSAEFGSAAEDASSELSVNWVDVLTEEQVSGLVHQIWKDRHALRQVSLTPVVDVRTEDSPDMPEDPIVRWIDEATDTNELLTPPTLSEKAVQAFEEDNLEEPSSVPEDVAITAFEDDHERIAIVPESTCHPQTHLGKAILDSFGGSDSSRELHRPVTSIEILQQLRQQRRLHQSTLPNQQTPSNVIKNPGPNVSVREQIIGVQVNSLDAESVFFSEEDRVSVSESDEEQVHLINMAEKEDLEYQPITEPVPLTHKALDLDESLSNKSSFELAKSMSVSSSGVSSSSEYHHAYGMYREIDRQIHSKTRASRDHRHLYRRQRRLSVSRNSVPDSIYSAELSEGELSHEEALDLSDGEIFGESKKAYARCNNAISSVMVSKEEDNLHSSTECGELPPLIKAHANFRRQLVAQSTSSSFESGELEDGAIPEK</sequence>
<feature type="compositionally biased region" description="Basic and acidic residues" evidence="2">
    <location>
        <begin position="254"/>
        <end position="263"/>
    </location>
</feature>
<dbReference type="InterPro" id="IPR002048">
    <property type="entry name" value="EF_hand_dom"/>
</dbReference>
<evidence type="ECO:0000256" key="2">
    <source>
        <dbReference type="SAM" id="MobiDB-lite"/>
    </source>
</evidence>
<dbReference type="Proteomes" id="UP000053864">
    <property type="component" value="Unassembled WGS sequence"/>
</dbReference>
<keyword evidence="1" id="KW-0106">Calcium</keyword>
<evidence type="ECO:0000313" key="6">
    <source>
        <dbReference type="Proteomes" id="UP000053864"/>
    </source>
</evidence>
<accession>W2GXX9</accession>
<dbReference type="PROSITE" id="PS50222">
    <property type="entry name" value="EF_HAND_2"/>
    <property type="match status" value="1"/>
</dbReference>
<feature type="region of interest" description="Disordered" evidence="2">
    <location>
        <begin position="272"/>
        <end position="311"/>
    </location>
</feature>
<feature type="domain" description="EF-hand" evidence="3">
    <location>
        <begin position="394"/>
        <end position="429"/>
    </location>
</feature>
<evidence type="ECO:0000313" key="5">
    <source>
        <dbReference type="EMBL" id="ETL41282.1"/>
    </source>
</evidence>